<keyword evidence="4" id="KW-1185">Reference proteome</keyword>
<dbReference type="PANTHER" id="PTHR22901:SF0">
    <property type="entry name" value="SIALATE O-ACETYLESTERASE"/>
    <property type="match status" value="1"/>
</dbReference>
<evidence type="ECO:0000259" key="2">
    <source>
        <dbReference type="Pfam" id="PF03629"/>
    </source>
</evidence>
<dbReference type="SUPFAM" id="SSF52266">
    <property type="entry name" value="SGNH hydrolase"/>
    <property type="match status" value="1"/>
</dbReference>
<reference evidence="3 4" key="1">
    <citation type="journal article" date="2021" name="Sci. Rep.">
        <title>The distribution of antibiotic resistance genes in chicken gut microbiota commensals.</title>
        <authorList>
            <person name="Juricova H."/>
            <person name="Matiasovicova J."/>
            <person name="Kubasova T."/>
            <person name="Cejkova D."/>
            <person name="Rychlik I."/>
        </authorList>
    </citation>
    <scope>NUCLEOTIDE SEQUENCE [LARGE SCALE GENOMIC DNA]</scope>
    <source>
        <strain evidence="3 4">An421</strain>
    </source>
</reference>
<gene>
    <name evidence="3" type="ORF">H6D15_06040</name>
</gene>
<evidence type="ECO:0000313" key="3">
    <source>
        <dbReference type="EMBL" id="MBM6857164.1"/>
    </source>
</evidence>
<name>A0AA41D8Y1_9BACT</name>
<comment type="caution">
    <text evidence="3">The sequence shown here is derived from an EMBL/GenBank/DDBJ whole genome shotgun (WGS) entry which is preliminary data.</text>
</comment>
<feature type="domain" description="Sialate O-acetylesterase" evidence="2">
    <location>
        <begin position="107"/>
        <end position="317"/>
    </location>
</feature>
<protein>
    <submittedName>
        <fullName evidence="3">Sialate O-acetylesterase</fullName>
    </submittedName>
</protein>
<dbReference type="Pfam" id="PF03629">
    <property type="entry name" value="SASA"/>
    <property type="match status" value="1"/>
</dbReference>
<dbReference type="Proteomes" id="UP000698924">
    <property type="component" value="Unassembled WGS sequence"/>
</dbReference>
<dbReference type="AlphaFoldDB" id="A0AA41D8Y1"/>
<sequence>MNLRKSLFIVCVGLMISGQLLAKVTLPNVLTSNMVLQQKERVAIWGKAYPGERVTVEFAGQSRSCIATSDSTWQVWLKPMNASFEKRDLIVRGEENEIRLGNVLVGEVWLCGGQSNMEYPMDRTLKRYAAPARGEDLAEKEWKNPNAEGLRLFWVEKKYGLPDCQTKGWLEAESAAIAPFSAAAYFFGKTLQEALQVPVGIIASSWGGSRIENWIPEDVYKQAPFYAKEQMQHPTVKRKIALYYDTMIRSLAPYTLKGFTWYQGESDAMAHDSLYVEKFETLLNVWRTIFKDKTLSMYYVQIAPYLYSNRQWDDYKHDACLKAWFADLQTNCMSLEHTGQVIVTDLVDHLKDIHPSYKWEVGRRLALWALAKDYNKKVVCCGPQLKRAYLKKKQVILTFRTEGSRLTAGVRDKDNNAFKAVNDKLTWFEVAGSDGVFRPVEAVIEDGKVVLDVADIKNPSKVRFGWNEQAMPNLFNEEGLPATPFCVEL</sequence>
<organism evidence="3 4">
    <name type="scientific">Caecibacteroides pullorum</name>
    <dbReference type="NCBI Taxonomy" id="2725562"/>
    <lineage>
        <taxon>Bacteria</taxon>
        <taxon>Pseudomonadati</taxon>
        <taxon>Bacteroidota</taxon>
        <taxon>Bacteroidia</taxon>
        <taxon>Bacteroidales</taxon>
        <taxon>Bacteroidaceae</taxon>
        <taxon>Caecibacteroides</taxon>
    </lineage>
</organism>
<dbReference type="InterPro" id="IPR039329">
    <property type="entry name" value="SIAE"/>
</dbReference>
<evidence type="ECO:0000256" key="1">
    <source>
        <dbReference type="ARBA" id="ARBA00022801"/>
    </source>
</evidence>
<dbReference type="GO" id="GO:0001681">
    <property type="term" value="F:sialate O-acetylesterase activity"/>
    <property type="evidence" value="ECO:0007669"/>
    <property type="project" value="InterPro"/>
</dbReference>
<dbReference type="GO" id="GO:0005975">
    <property type="term" value="P:carbohydrate metabolic process"/>
    <property type="evidence" value="ECO:0007669"/>
    <property type="project" value="TreeGrafter"/>
</dbReference>
<proteinExistence type="predicted"/>
<accession>A0AA41D8Y1</accession>
<dbReference type="EMBL" id="JACJMO010000005">
    <property type="protein sequence ID" value="MBM6857164.1"/>
    <property type="molecule type" value="Genomic_DNA"/>
</dbReference>
<evidence type="ECO:0000313" key="4">
    <source>
        <dbReference type="Proteomes" id="UP000698924"/>
    </source>
</evidence>
<dbReference type="InterPro" id="IPR036514">
    <property type="entry name" value="SGNH_hydro_sf"/>
</dbReference>
<dbReference type="PANTHER" id="PTHR22901">
    <property type="entry name" value="SIALATE O-ACETYLESTERASE"/>
    <property type="match status" value="1"/>
</dbReference>
<dbReference type="Gene3D" id="3.40.50.1110">
    <property type="entry name" value="SGNH hydrolase"/>
    <property type="match status" value="1"/>
</dbReference>
<keyword evidence="1" id="KW-0378">Hydrolase</keyword>
<dbReference type="InterPro" id="IPR005181">
    <property type="entry name" value="SASA"/>
</dbReference>
<dbReference type="RefSeq" id="WP_021848326.1">
    <property type="nucleotide sequence ID" value="NZ_JAAZTS010000005.1"/>
</dbReference>